<dbReference type="NCBIfam" id="TIGR00026">
    <property type="entry name" value="hi_GC_TIGR00026"/>
    <property type="match status" value="1"/>
</dbReference>
<evidence type="ECO:0000313" key="4">
    <source>
        <dbReference type="Proteomes" id="UP000000851"/>
    </source>
</evidence>
<dbReference type="STRING" id="479433.Caci_6160"/>
<dbReference type="PANTHER" id="PTHR39428:SF1">
    <property type="entry name" value="F420H(2)-DEPENDENT QUINONE REDUCTASE RV1261C"/>
    <property type="match status" value="1"/>
</dbReference>
<comment type="similarity">
    <text evidence="1">Belongs to the F420H(2)-dependent quinone reductase family.</text>
</comment>
<comment type="catalytic activity">
    <reaction evidence="2">
        <text>oxidized coenzyme F420-(gamma-L-Glu)(n) + a quinol + H(+) = reduced coenzyme F420-(gamma-L-Glu)(n) + a quinone</text>
        <dbReference type="Rhea" id="RHEA:39663"/>
        <dbReference type="Rhea" id="RHEA-COMP:12939"/>
        <dbReference type="Rhea" id="RHEA-COMP:14378"/>
        <dbReference type="ChEBI" id="CHEBI:15378"/>
        <dbReference type="ChEBI" id="CHEBI:24646"/>
        <dbReference type="ChEBI" id="CHEBI:132124"/>
        <dbReference type="ChEBI" id="CHEBI:133980"/>
        <dbReference type="ChEBI" id="CHEBI:139511"/>
    </reaction>
</comment>
<dbReference type="InParanoid" id="C7QID7"/>
<dbReference type="Pfam" id="PF04075">
    <property type="entry name" value="F420H2_quin_red"/>
    <property type="match status" value="1"/>
</dbReference>
<dbReference type="Gene3D" id="2.30.110.10">
    <property type="entry name" value="Electron Transport, Fmn-binding Protein, Chain A"/>
    <property type="match status" value="1"/>
</dbReference>
<dbReference type="KEGG" id="cai:Caci_6160"/>
<proteinExistence type="inferred from homology"/>
<dbReference type="AlphaFoldDB" id="C7QID7"/>
<protein>
    <recommendedName>
        <fullName evidence="5">Nitroreductase</fullName>
    </recommendedName>
</protein>
<reference evidence="3 4" key="1">
    <citation type="journal article" date="2009" name="Stand. Genomic Sci.">
        <title>Complete genome sequence of Catenulispora acidiphila type strain (ID 139908).</title>
        <authorList>
            <person name="Copeland A."/>
            <person name="Lapidus A."/>
            <person name="Glavina Del Rio T."/>
            <person name="Nolan M."/>
            <person name="Lucas S."/>
            <person name="Chen F."/>
            <person name="Tice H."/>
            <person name="Cheng J.F."/>
            <person name="Bruce D."/>
            <person name="Goodwin L."/>
            <person name="Pitluck S."/>
            <person name="Mikhailova N."/>
            <person name="Pati A."/>
            <person name="Ivanova N."/>
            <person name="Mavromatis K."/>
            <person name="Chen A."/>
            <person name="Palaniappan K."/>
            <person name="Chain P."/>
            <person name="Land M."/>
            <person name="Hauser L."/>
            <person name="Chang Y.J."/>
            <person name="Jeffries C.D."/>
            <person name="Chertkov O."/>
            <person name="Brettin T."/>
            <person name="Detter J.C."/>
            <person name="Han C."/>
            <person name="Ali Z."/>
            <person name="Tindall B.J."/>
            <person name="Goker M."/>
            <person name="Bristow J."/>
            <person name="Eisen J.A."/>
            <person name="Markowitz V."/>
            <person name="Hugenholtz P."/>
            <person name="Kyrpides N.C."/>
            <person name="Klenk H.P."/>
        </authorList>
    </citation>
    <scope>NUCLEOTIDE SEQUENCE [LARGE SCALE GENOMIC DNA]</scope>
    <source>
        <strain evidence="4">DSM 44928 / JCM 14897 / NBRC 102108 / NRRL B-24433 / ID139908</strain>
    </source>
</reference>
<dbReference type="GO" id="GO:0005886">
    <property type="term" value="C:plasma membrane"/>
    <property type="evidence" value="ECO:0007669"/>
    <property type="project" value="TreeGrafter"/>
</dbReference>
<dbReference type="eggNOG" id="COG3945">
    <property type="taxonomic scope" value="Bacteria"/>
</dbReference>
<dbReference type="RefSeq" id="WP_015794743.1">
    <property type="nucleotide sequence ID" value="NC_013131.1"/>
</dbReference>
<evidence type="ECO:0000313" key="3">
    <source>
        <dbReference type="EMBL" id="ACU75014.1"/>
    </source>
</evidence>
<dbReference type="InterPro" id="IPR012349">
    <property type="entry name" value="Split_barrel_FMN-bd"/>
</dbReference>
<evidence type="ECO:0008006" key="5">
    <source>
        <dbReference type="Google" id="ProtNLM"/>
    </source>
</evidence>
<dbReference type="OrthoDB" id="8225825at2"/>
<gene>
    <name evidence="3" type="ordered locus">Caci_6160</name>
</gene>
<sequence length="144" mass="15525">MSNDERQSWNEEVIKEFRANAGSVEQFGGKGLVLLHHTGAKSGAAYVTPLAGFAQDGGSWVIVASNAGRDNHPAWFHNLRANPDIALEVPGEEAVRTVKVSARVAAEDERDALYADVVAKAPQFDEYQKGTSRKIPIVVLEPAA</sequence>
<dbReference type="EMBL" id="CP001700">
    <property type="protein sequence ID" value="ACU75014.1"/>
    <property type="molecule type" value="Genomic_DNA"/>
</dbReference>
<dbReference type="PANTHER" id="PTHR39428">
    <property type="entry name" value="F420H(2)-DEPENDENT QUINONE REDUCTASE RV1261C"/>
    <property type="match status" value="1"/>
</dbReference>
<evidence type="ECO:0000256" key="1">
    <source>
        <dbReference type="ARBA" id="ARBA00008710"/>
    </source>
</evidence>
<organism evidence="3 4">
    <name type="scientific">Catenulispora acidiphila (strain DSM 44928 / JCM 14897 / NBRC 102108 / NRRL B-24433 / ID139908)</name>
    <dbReference type="NCBI Taxonomy" id="479433"/>
    <lineage>
        <taxon>Bacteria</taxon>
        <taxon>Bacillati</taxon>
        <taxon>Actinomycetota</taxon>
        <taxon>Actinomycetes</taxon>
        <taxon>Catenulisporales</taxon>
        <taxon>Catenulisporaceae</taxon>
        <taxon>Catenulispora</taxon>
    </lineage>
</organism>
<evidence type="ECO:0000256" key="2">
    <source>
        <dbReference type="ARBA" id="ARBA00049106"/>
    </source>
</evidence>
<name>C7QID7_CATAD</name>
<dbReference type="GO" id="GO:0016491">
    <property type="term" value="F:oxidoreductase activity"/>
    <property type="evidence" value="ECO:0007669"/>
    <property type="project" value="InterPro"/>
</dbReference>
<dbReference type="InterPro" id="IPR004378">
    <property type="entry name" value="F420H2_quin_Rdtase"/>
</dbReference>
<accession>C7QID7</accession>
<dbReference type="GO" id="GO:0070967">
    <property type="term" value="F:coenzyme F420 binding"/>
    <property type="evidence" value="ECO:0007669"/>
    <property type="project" value="TreeGrafter"/>
</dbReference>
<dbReference type="HOGENOM" id="CLU_114921_2_0_11"/>
<dbReference type="SUPFAM" id="SSF50475">
    <property type="entry name" value="FMN-binding split barrel"/>
    <property type="match status" value="1"/>
</dbReference>
<keyword evidence="4" id="KW-1185">Reference proteome</keyword>
<dbReference type="Proteomes" id="UP000000851">
    <property type="component" value="Chromosome"/>
</dbReference>